<dbReference type="InterPro" id="IPR000299">
    <property type="entry name" value="FERM_domain"/>
</dbReference>
<protein>
    <recommendedName>
        <fullName evidence="1">FERM domain-containing protein</fullName>
    </recommendedName>
</protein>
<dbReference type="Pfam" id="PF09379">
    <property type="entry name" value="FERM_N"/>
    <property type="match status" value="1"/>
</dbReference>
<dbReference type="EMBL" id="OC317252">
    <property type="protein sequence ID" value="CAD7395726.1"/>
    <property type="molecule type" value="Genomic_DNA"/>
</dbReference>
<sequence length="78" mass="9047">MENRLGKTTLSSPDRDSNLDLTFLGGRAQRDKRPHHKGKYLLEHVCKQLNLAEKDYFGLRYVDYTRQRVGKRGAVTAR</sequence>
<dbReference type="SUPFAM" id="SSF54236">
    <property type="entry name" value="Ubiquitin-like"/>
    <property type="match status" value="1"/>
</dbReference>
<gene>
    <name evidence="2" type="ORF">TCEB3V08_LOCUS3287</name>
</gene>
<organism evidence="2">
    <name type="scientific">Timema cristinae</name>
    <name type="common">Walking stick</name>
    <dbReference type="NCBI Taxonomy" id="61476"/>
    <lineage>
        <taxon>Eukaryota</taxon>
        <taxon>Metazoa</taxon>
        <taxon>Ecdysozoa</taxon>
        <taxon>Arthropoda</taxon>
        <taxon>Hexapoda</taxon>
        <taxon>Insecta</taxon>
        <taxon>Pterygota</taxon>
        <taxon>Neoptera</taxon>
        <taxon>Polyneoptera</taxon>
        <taxon>Phasmatodea</taxon>
        <taxon>Timematodea</taxon>
        <taxon>Timematoidea</taxon>
        <taxon>Timematidae</taxon>
        <taxon>Timema</taxon>
    </lineage>
</organism>
<dbReference type="InterPro" id="IPR018979">
    <property type="entry name" value="FERM_N"/>
</dbReference>
<dbReference type="AlphaFoldDB" id="A0A7R9CH44"/>
<proteinExistence type="predicted"/>
<feature type="domain" description="FERM" evidence="1">
    <location>
        <begin position="17"/>
        <end position="78"/>
    </location>
</feature>
<dbReference type="PROSITE" id="PS50057">
    <property type="entry name" value="FERM_3"/>
    <property type="match status" value="1"/>
</dbReference>
<dbReference type="Gene3D" id="3.10.20.90">
    <property type="entry name" value="Phosphatidylinositol 3-kinase Catalytic Subunit, Chain A, domain 1"/>
    <property type="match status" value="1"/>
</dbReference>
<accession>A0A7R9CH44</accession>
<dbReference type="InterPro" id="IPR029071">
    <property type="entry name" value="Ubiquitin-like_domsf"/>
</dbReference>
<evidence type="ECO:0000313" key="2">
    <source>
        <dbReference type="EMBL" id="CAD7395726.1"/>
    </source>
</evidence>
<name>A0A7R9CH44_TIMCR</name>
<reference evidence="2" key="1">
    <citation type="submission" date="2020-11" db="EMBL/GenBank/DDBJ databases">
        <authorList>
            <person name="Tran Van P."/>
        </authorList>
    </citation>
    <scope>NUCLEOTIDE SEQUENCE</scope>
</reference>
<evidence type="ECO:0000259" key="1">
    <source>
        <dbReference type="PROSITE" id="PS50057"/>
    </source>
</evidence>